<dbReference type="GO" id="GO:0005829">
    <property type="term" value="C:cytosol"/>
    <property type="evidence" value="ECO:0007669"/>
    <property type="project" value="TreeGrafter"/>
</dbReference>
<evidence type="ECO:0000259" key="5">
    <source>
        <dbReference type="Pfam" id="PF13657"/>
    </source>
</evidence>
<evidence type="ECO:0000256" key="1">
    <source>
        <dbReference type="ARBA" id="ARBA00010164"/>
    </source>
</evidence>
<dbReference type="InterPro" id="IPR017508">
    <property type="entry name" value="HipA_N1"/>
</dbReference>
<dbReference type="InterPro" id="IPR052028">
    <property type="entry name" value="HipA_Ser/Thr_kinase"/>
</dbReference>
<dbReference type="Pfam" id="PF07804">
    <property type="entry name" value="HipA_C"/>
    <property type="match status" value="1"/>
</dbReference>
<evidence type="ECO:0000259" key="4">
    <source>
        <dbReference type="Pfam" id="PF07804"/>
    </source>
</evidence>
<gene>
    <name evidence="6" type="ORF">OMM_11068</name>
</gene>
<proteinExistence type="inferred from homology"/>
<sequence length="391" mass="44750">MEKSVLVYCTLENVNHFVGRLWTHASKGRQSATFEYTSHWIDYENAFALEPALPLVRGSFHTEPGLLMFRSFADTAPDRWGRMLMQRRERKDAKNNNRTPKTLLESDYLLQVNDTARHGALRFSDTEEKYFLSSDDKNPIPPLIQLQKLLSASNRIQKNTENDNDIHLLISPGASLGGARPKANVIGNNKELMIAKFPFHLDDYDMQKWEAIALTLAKQSGINVPPFQIMPVENQSVLLISRFDRKKNERIPFVSALTMLGAKDNEQRSYLEIADVIRSSGSSSKMDLKELFTRIIFSIHISNVDDHLRNHGFLRNPNGWRLSPVYDLNPTPVDIKERILSTCIDFDNPIASIDIAFDVCEYFDLNITQARKITQKNRCNCKKIGEKLHQA</sequence>
<feature type="domain" description="HipA N-terminal subdomain 1" evidence="5">
    <location>
        <begin position="16"/>
        <end position="95"/>
    </location>
</feature>
<evidence type="ECO:0000256" key="2">
    <source>
        <dbReference type="ARBA" id="ARBA00022679"/>
    </source>
</evidence>
<dbReference type="AlphaFoldDB" id="A0A1V1NZD6"/>
<name>A0A1V1NZD6_9BACT</name>
<evidence type="ECO:0000313" key="7">
    <source>
        <dbReference type="Proteomes" id="UP000189670"/>
    </source>
</evidence>
<keyword evidence="3" id="KW-0418">Kinase</keyword>
<dbReference type="GO" id="GO:0004674">
    <property type="term" value="F:protein serine/threonine kinase activity"/>
    <property type="evidence" value="ECO:0007669"/>
    <property type="project" value="TreeGrafter"/>
</dbReference>
<dbReference type="Proteomes" id="UP000189670">
    <property type="component" value="Unassembled WGS sequence"/>
</dbReference>
<organism evidence="6 7">
    <name type="scientific">Candidatus Magnetoglobus multicellularis str. Araruama</name>
    <dbReference type="NCBI Taxonomy" id="890399"/>
    <lineage>
        <taxon>Bacteria</taxon>
        <taxon>Pseudomonadati</taxon>
        <taxon>Thermodesulfobacteriota</taxon>
        <taxon>Desulfobacteria</taxon>
        <taxon>Desulfobacterales</taxon>
        <taxon>Desulfobacteraceae</taxon>
        <taxon>Candidatus Magnetoglobus</taxon>
    </lineage>
</organism>
<dbReference type="Gene3D" id="1.10.1070.20">
    <property type="match status" value="1"/>
</dbReference>
<dbReference type="PANTHER" id="PTHR37419:SF8">
    <property type="entry name" value="TOXIN YJJJ"/>
    <property type="match status" value="1"/>
</dbReference>
<dbReference type="PANTHER" id="PTHR37419">
    <property type="entry name" value="SERINE/THREONINE-PROTEIN KINASE TOXIN HIPA"/>
    <property type="match status" value="1"/>
</dbReference>
<evidence type="ECO:0000313" key="6">
    <source>
        <dbReference type="EMBL" id="ETR67923.1"/>
    </source>
</evidence>
<comment type="similarity">
    <text evidence="1">Belongs to the HipA Ser/Thr kinase family.</text>
</comment>
<dbReference type="Pfam" id="PF13657">
    <property type="entry name" value="Couple_hipA"/>
    <property type="match status" value="1"/>
</dbReference>
<reference evidence="7" key="1">
    <citation type="submission" date="2012-11" db="EMBL/GenBank/DDBJ databases">
        <authorList>
            <person name="Lucero-Rivera Y.E."/>
            <person name="Tovar-Ramirez D."/>
        </authorList>
    </citation>
    <scope>NUCLEOTIDE SEQUENCE [LARGE SCALE GENOMIC DNA]</scope>
    <source>
        <strain evidence="7">Araruama</strain>
    </source>
</reference>
<keyword evidence="2" id="KW-0808">Transferase</keyword>
<dbReference type="InterPro" id="IPR012893">
    <property type="entry name" value="HipA-like_C"/>
</dbReference>
<protein>
    <submittedName>
        <fullName evidence="6">HipA domain-containing protein</fullName>
    </submittedName>
</protein>
<feature type="domain" description="HipA-like C-terminal" evidence="4">
    <location>
        <begin position="175"/>
        <end position="341"/>
    </location>
</feature>
<evidence type="ECO:0000256" key="3">
    <source>
        <dbReference type="ARBA" id="ARBA00022777"/>
    </source>
</evidence>
<comment type="caution">
    <text evidence="6">The sequence shown here is derived from an EMBL/GenBank/DDBJ whole genome shotgun (WGS) entry which is preliminary data.</text>
</comment>
<dbReference type="EMBL" id="ATBP01001156">
    <property type="protein sequence ID" value="ETR67923.1"/>
    <property type="molecule type" value="Genomic_DNA"/>
</dbReference>
<accession>A0A1V1NZD6</accession>